<dbReference type="Proteomes" id="UP000318709">
    <property type="component" value="Chromosome"/>
</dbReference>
<proteinExistence type="predicted"/>
<dbReference type="RefSeq" id="WP_141442940.1">
    <property type="nucleotide sequence ID" value="NZ_CP038231.1"/>
</dbReference>
<evidence type="ECO:0000313" key="2">
    <source>
        <dbReference type="Proteomes" id="UP000318709"/>
    </source>
</evidence>
<keyword evidence="2" id="KW-1185">Reference proteome</keyword>
<dbReference type="KEGG" id="swf:E3E12_02625"/>
<evidence type="ECO:0000313" key="1">
    <source>
        <dbReference type="EMBL" id="QDH13279.1"/>
    </source>
</evidence>
<sequence length="64" mass="6869">MSPFITVDGHEALVRWNPSEKLFVGRFLEGEHAGLMFRAPRTDQVEAAAKAALASAKGGQSNQA</sequence>
<protein>
    <submittedName>
        <fullName evidence="1">Uncharacterized protein</fullName>
    </submittedName>
</protein>
<accession>A0A4Y6U7B7</accession>
<gene>
    <name evidence="1" type="ORF">E3E12_02625</name>
</gene>
<dbReference type="AlphaFoldDB" id="A0A4Y6U7B7"/>
<reference evidence="1 2" key="1">
    <citation type="submission" date="2019-03" db="EMBL/GenBank/DDBJ databases">
        <title>The complete genome sequence of Swingsia_sp. F3b2 LMG30590(T).</title>
        <authorList>
            <person name="Chua K.-O."/>
            <person name="Chan K.-G."/>
            <person name="See-Too W.-S."/>
        </authorList>
    </citation>
    <scope>NUCLEOTIDE SEQUENCE [LARGE SCALE GENOMIC DNA]</scope>
    <source>
        <strain evidence="1 2">F3b2</strain>
    </source>
</reference>
<organism evidence="1 2">
    <name type="scientific">Formicincola oecophyllae</name>
    <dbReference type="NCBI Taxonomy" id="2558361"/>
    <lineage>
        <taxon>Bacteria</taxon>
        <taxon>Pseudomonadati</taxon>
        <taxon>Pseudomonadota</taxon>
        <taxon>Alphaproteobacteria</taxon>
        <taxon>Acetobacterales</taxon>
        <taxon>Acetobacteraceae</taxon>
        <taxon>Formicincola</taxon>
    </lineage>
</organism>
<name>A0A4Y6U7B7_9PROT</name>
<dbReference type="EMBL" id="CP038231">
    <property type="protein sequence ID" value="QDH13279.1"/>
    <property type="molecule type" value="Genomic_DNA"/>
</dbReference>